<dbReference type="InterPro" id="IPR036291">
    <property type="entry name" value="NAD(P)-bd_dom_sf"/>
</dbReference>
<dbReference type="InterPro" id="IPR002347">
    <property type="entry name" value="SDR_fam"/>
</dbReference>
<dbReference type="Pfam" id="PF00106">
    <property type="entry name" value="adh_short"/>
    <property type="match status" value="1"/>
</dbReference>
<protein>
    <submittedName>
        <fullName evidence="1">SDR family oxidoreductase</fullName>
    </submittedName>
</protein>
<keyword evidence="2" id="KW-1185">Reference proteome</keyword>
<accession>A0ABY9ARB3</accession>
<dbReference type="NCBIfam" id="NF005403">
    <property type="entry name" value="PRK06953.1"/>
    <property type="match status" value="1"/>
</dbReference>
<dbReference type="Gene3D" id="3.40.50.720">
    <property type="entry name" value="NAD(P)-binding Rossmann-like Domain"/>
    <property type="match status" value="1"/>
</dbReference>
<dbReference type="InterPro" id="IPR052184">
    <property type="entry name" value="SDR_enzymes"/>
</dbReference>
<dbReference type="EMBL" id="CP127363">
    <property type="protein sequence ID" value="WIY49437.1"/>
    <property type="molecule type" value="Genomic_DNA"/>
</dbReference>
<evidence type="ECO:0000313" key="2">
    <source>
        <dbReference type="Proteomes" id="UP001242732"/>
    </source>
</evidence>
<dbReference type="RefSeq" id="WP_228193943.1">
    <property type="nucleotide sequence ID" value="NZ_CP023687.1"/>
</dbReference>
<dbReference type="PANTHER" id="PTHR45458:SF1">
    <property type="entry name" value="SHORT CHAIN DEHYDROGENASE"/>
    <property type="match status" value="1"/>
</dbReference>
<dbReference type="Proteomes" id="UP001242732">
    <property type="component" value="Chromosome"/>
</dbReference>
<name>A0ABY9ARB3_PARCI</name>
<reference evidence="1 2" key="1">
    <citation type="submission" date="2023-06" db="EMBL/GenBank/DDBJ databases">
        <authorList>
            <person name="Ham H."/>
            <person name="Park D.S."/>
        </authorList>
    </citation>
    <scope>NUCLEOTIDE SEQUENCE [LARGE SCALE GENOMIC DNA]</scope>
    <source>
        <strain evidence="1 2">KACC 17005</strain>
    </source>
</reference>
<proteinExistence type="predicted"/>
<sequence>MSAAVSEERSSHPVLVIGASRGIGLEFVRQYREAGRRVIATVRDEAGRARVSALGAEVLTVDVARPASVSGLAWQLDGEKIGLALYVAGVIRRPGALTPPTQEDFDAVMHTNVLGAMQALPQVAPLVAEARGVFAFLSSSMSLIGGVPNSGSWLYRTSKAALNMAVAAAQHDYPWATLVTLDPGWVRTDMGGAGGALEVTESVERMRAVLEGVTPNDRGRLLHHDGRRAAQW</sequence>
<evidence type="ECO:0000313" key="1">
    <source>
        <dbReference type="EMBL" id="WIY49437.1"/>
    </source>
</evidence>
<dbReference type="GeneID" id="79789340"/>
<dbReference type="SUPFAM" id="SSF51735">
    <property type="entry name" value="NAD(P)-binding Rossmann-fold domains"/>
    <property type="match status" value="1"/>
</dbReference>
<dbReference type="PANTHER" id="PTHR45458">
    <property type="entry name" value="SHORT-CHAIN DEHYDROGENASE/REDUCTASE SDR"/>
    <property type="match status" value="1"/>
</dbReference>
<organism evidence="1 2">
    <name type="scientific">Paracidovorax citrulli</name>
    <name type="common">Acidovorax citrulli</name>
    <dbReference type="NCBI Taxonomy" id="80869"/>
    <lineage>
        <taxon>Bacteria</taxon>
        <taxon>Pseudomonadati</taxon>
        <taxon>Pseudomonadota</taxon>
        <taxon>Betaproteobacteria</taxon>
        <taxon>Burkholderiales</taxon>
        <taxon>Comamonadaceae</taxon>
        <taxon>Paracidovorax</taxon>
    </lineage>
</organism>
<gene>
    <name evidence="1" type="ORF">QRO08_02400</name>
</gene>